<protein>
    <submittedName>
        <fullName evidence="1">Uncharacterized protein</fullName>
    </submittedName>
</protein>
<dbReference type="EMBL" id="BDGG01000003">
    <property type="protein sequence ID" value="GAU96477.1"/>
    <property type="molecule type" value="Genomic_DNA"/>
</dbReference>
<comment type="caution">
    <text evidence="1">The sequence shown here is derived from an EMBL/GenBank/DDBJ whole genome shotgun (WGS) entry which is preliminary data.</text>
</comment>
<proteinExistence type="predicted"/>
<dbReference type="AlphaFoldDB" id="A0A1D1V9V6"/>
<name>A0A1D1V9V6_RAMVA</name>
<sequence length="103" mass="11252">MDGVTHSARSSHVAELVCRCSTCAAKQSHAALQRRVHTVNANFCIPSAKKLDLCSRFTSSFCSHSNTLKAATTEILEEERHSSLLLLLHYMPCGLSTSKSSFP</sequence>
<accession>A0A1D1V9V6</accession>
<evidence type="ECO:0000313" key="1">
    <source>
        <dbReference type="EMBL" id="GAU96477.1"/>
    </source>
</evidence>
<reference evidence="1 2" key="1">
    <citation type="journal article" date="2016" name="Nat. Commun.">
        <title>Extremotolerant tardigrade genome and improved radiotolerance of human cultured cells by tardigrade-unique protein.</title>
        <authorList>
            <person name="Hashimoto T."/>
            <person name="Horikawa D.D."/>
            <person name="Saito Y."/>
            <person name="Kuwahara H."/>
            <person name="Kozuka-Hata H."/>
            <person name="Shin-I T."/>
            <person name="Minakuchi Y."/>
            <person name="Ohishi K."/>
            <person name="Motoyama A."/>
            <person name="Aizu T."/>
            <person name="Enomoto A."/>
            <person name="Kondo K."/>
            <person name="Tanaka S."/>
            <person name="Hara Y."/>
            <person name="Koshikawa S."/>
            <person name="Sagara H."/>
            <person name="Miura T."/>
            <person name="Yokobori S."/>
            <person name="Miyagawa K."/>
            <person name="Suzuki Y."/>
            <person name="Kubo T."/>
            <person name="Oyama M."/>
            <person name="Kohara Y."/>
            <person name="Fujiyama A."/>
            <person name="Arakawa K."/>
            <person name="Katayama T."/>
            <person name="Toyoda A."/>
            <person name="Kunieda T."/>
        </authorList>
    </citation>
    <scope>NUCLEOTIDE SEQUENCE [LARGE SCALE GENOMIC DNA]</scope>
    <source>
        <strain evidence="1 2">YOKOZUNA-1</strain>
    </source>
</reference>
<gene>
    <name evidence="1" type="primary">RvY_07915-1</name>
    <name evidence="1" type="synonym">RvY_07915.1</name>
    <name evidence="1" type="ORF">RvY_07915</name>
</gene>
<organism evidence="1 2">
    <name type="scientific">Ramazzottius varieornatus</name>
    <name type="common">Water bear</name>
    <name type="synonym">Tardigrade</name>
    <dbReference type="NCBI Taxonomy" id="947166"/>
    <lineage>
        <taxon>Eukaryota</taxon>
        <taxon>Metazoa</taxon>
        <taxon>Ecdysozoa</taxon>
        <taxon>Tardigrada</taxon>
        <taxon>Eutardigrada</taxon>
        <taxon>Parachela</taxon>
        <taxon>Hypsibioidea</taxon>
        <taxon>Ramazzottiidae</taxon>
        <taxon>Ramazzottius</taxon>
    </lineage>
</organism>
<evidence type="ECO:0000313" key="2">
    <source>
        <dbReference type="Proteomes" id="UP000186922"/>
    </source>
</evidence>
<keyword evidence="2" id="KW-1185">Reference proteome</keyword>
<dbReference type="Proteomes" id="UP000186922">
    <property type="component" value="Unassembled WGS sequence"/>
</dbReference>